<comment type="catalytic activity">
    <reaction evidence="8">
        <text>L-tyrosyl-[protein] + ATP = O-phospho-L-tyrosyl-[protein] + ADP + H(+)</text>
        <dbReference type="Rhea" id="RHEA:10596"/>
        <dbReference type="Rhea" id="RHEA-COMP:10136"/>
        <dbReference type="Rhea" id="RHEA-COMP:20101"/>
        <dbReference type="ChEBI" id="CHEBI:15378"/>
        <dbReference type="ChEBI" id="CHEBI:30616"/>
        <dbReference type="ChEBI" id="CHEBI:46858"/>
        <dbReference type="ChEBI" id="CHEBI:61978"/>
        <dbReference type="ChEBI" id="CHEBI:456216"/>
        <dbReference type="EC" id="2.7.10.2"/>
    </reaction>
</comment>
<dbReference type="PANTHER" id="PTHR32309:SF13">
    <property type="entry name" value="FERRIC ENTEROBACTIN TRANSPORT PROTEIN FEPE"/>
    <property type="match status" value="1"/>
</dbReference>
<dbReference type="CDD" id="cd05387">
    <property type="entry name" value="BY-kinase"/>
    <property type="match status" value="1"/>
</dbReference>
<name>D9SVC7_CLOC7</name>
<dbReference type="Gene3D" id="3.40.50.300">
    <property type="entry name" value="P-loop containing nucleotide triphosphate hydrolases"/>
    <property type="match status" value="1"/>
</dbReference>
<gene>
    <name evidence="10" type="ordered locus">Clocel_1297</name>
</gene>
<dbReference type="InterPro" id="IPR050445">
    <property type="entry name" value="Bact_polysacc_biosynth/exp"/>
</dbReference>
<dbReference type="Pfam" id="PF13614">
    <property type="entry name" value="AAA_31"/>
    <property type="match status" value="1"/>
</dbReference>
<dbReference type="NCBIfam" id="TIGR01007">
    <property type="entry name" value="eps_fam"/>
    <property type="match status" value="1"/>
</dbReference>
<evidence type="ECO:0000313" key="10">
    <source>
        <dbReference type="EMBL" id="ADL51051.1"/>
    </source>
</evidence>
<evidence type="ECO:0000256" key="7">
    <source>
        <dbReference type="ARBA" id="ARBA00023137"/>
    </source>
</evidence>
<keyword evidence="5" id="KW-0418">Kinase</keyword>
<dbReference type="KEGG" id="ccb:Clocel_1297"/>
<evidence type="ECO:0000256" key="2">
    <source>
        <dbReference type="ARBA" id="ARBA00011903"/>
    </source>
</evidence>
<dbReference type="GO" id="GO:0042802">
    <property type="term" value="F:identical protein binding"/>
    <property type="evidence" value="ECO:0007669"/>
    <property type="project" value="UniProtKB-ARBA"/>
</dbReference>
<dbReference type="SUPFAM" id="SSF52540">
    <property type="entry name" value="P-loop containing nucleoside triphosphate hydrolases"/>
    <property type="match status" value="1"/>
</dbReference>
<dbReference type="GO" id="GO:0005524">
    <property type="term" value="F:ATP binding"/>
    <property type="evidence" value="ECO:0007669"/>
    <property type="project" value="UniProtKB-KW"/>
</dbReference>
<evidence type="ECO:0000259" key="9">
    <source>
        <dbReference type="Pfam" id="PF13614"/>
    </source>
</evidence>
<comment type="similarity">
    <text evidence="1">Belongs to the CpsD/CapB family.</text>
</comment>
<sequence length="228" mass="25326">MFKSLITYRDPDSITSEIYRTLKTKLQFVNIDNDIRTLLVTSASKAEGKSTTTANLAITVAQSGRKVLIIDSDIRKPYIHKLFSLPNKTGLTTVLTNQCDLMDAIQETEVDNLHILCGGKIETNSHQLIGSKKMSKLIDLVENNFDMVIIDGPPILLVTDSQLLANQVDGVLLVTCYGKTEKKALVKAKKTLDSVNANTLGVVITKVPKPPKIEENYSYYYSEEDDDE</sequence>
<protein>
    <recommendedName>
        <fullName evidence="2">non-specific protein-tyrosine kinase</fullName>
        <ecNumber evidence="2">2.7.10.2</ecNumber>
    </recommendedName>
</protein>
<feature type="domain" description="AAA" evidence="9">
    <location>
        <begin position="48"/>
        <end position="165"/>
    </location>
</feature>
<evidence type="ECO:0000256" key="3">
    <source>
        <dbReference type="ARBA" id="ARBA00022679"/>
    </source>
</evidence>
<dbReference type="RefSeq" id="WP_010076089.1">
    <property type="nucleotide sequence ID" value="NC_014393.1"/>
</dbReference>
<organism evidence="10 11">
    <name type="scientific">Clostridium cellulovorans (strain ATCC 35296 / DSM 3052 / OCM 3 / 743B)</name>
    <dbReference type="NCBI Taxonomy" id="573061"/>
    <lineage>
        <taxon>Bacteria</taxon>
        <taxon>Bacillati</taxon>
        <taxon>Bacillota</taxon>
        <taxon>Clostridia</taxon>
        <taxon>Eubacteriales</taxon>
        <taxon>Clostridiaceae</taxon>
        <taxon>Clostridium</taxon>
    </lineage>
</organism>
<dbReference type="InterPro" id="IPR025669">
    <property type="entry name" value="AAA_dom"/>
</dbReference>
<dbReference type="EC" id="2.7.10.2" evidence="2"/>
<evidence type="ECO:0000256" key="4">
    <source>
        <dbReference type="ARBA" id="ARBA00022741"/>
    </source>
</evidence>
<evidence type="ECO:0000256" key="1">
    <source>
        <dbReference type="ARBA" id="ARBA00007316"/>
    </source>
</evidence>
<dbReference type="eggNOG" id="COG0489">
    <property type="taxonomic scope" value="Bacteria"/>
</dbReference>
<dbReference type="GO" id="GO:0004715">
    <property type="term" value="F:non-membrane spanning protein tyrosine kinase activity"/>
    <property type="evidence" value="ECO:0007669"/>
    <property type="project" value="UniProtKB-EC"/>
</dbReference>
<keyword evidence="6" id="KW-0067">ATP-binding</keyword>
<evidence type="ECO:0000313" key="11">
    <source>
        <dbReference type="Proteomes" id="UP000002730"/>
    </source>
</evidence>
<dbReference type="HOGENOM" id="CLU_052027_2_1_9"/>
<dbReference type="InterPro" id="IPR027417">
    <property type="entry name" value="P-loop_NTPase"/>
</dbReference>
<keyword evidence="11" id="KW-1185">Reference proteome</keyword>
<dbReference type="GO" id="GO:0005886">
    <property type="term" value="C:plasma membrane"/>
    <property type="evidence" value="ECO:0007669"/>
    <property type="project" value="TreeGrafter"/>
</dbReference>
<dbReference type="EMBL" id="CP002160">
    <property type="protein sequence ID" value="ADL51051.1"/>
    <property type="molecule type" value="Genomic_DNA"/>
</dbReference>
<proteinExistence type="inferred from homology"/>
<dbReference type="FunFam" id="3.40.50.300:FF:000527">
    <property type="entry name" value="Tyrosine-protein kinase etk"/>
    <property type="match status" value="1"/>
</dbReference>
<keyword evidence="4" id="KW-0547">Nucleotide-binding</keyword>
<accession>D9SVC7</accession>
<dbReference type="AlphaFoldDB" id="D9SVC7"/>
<keyword evidence="7" id="KW-0829">Tyrosine-protein kinase</keyword>
<dbReference type="STRING" id="573061.Clocel_1297"/>
<evidence type="ECO:0000256" key="6">
    <source>
        <dbReference type="ARBA" id="ARBA00022840"/>
    </source>
</evidence>
<evidence type="ECO:0000256" key="5">
    <source>
        <dbReference type="ARBA" id="ARBA00022777"/>
    </source>
</evidence>
<reference evidence="10 11" key="1">
    <citation type="submission" date="2010-08" db="EMBL/GenBank/DDBJ databases">
        <title>Complete sequence of Clostridium cellulovorans 743B.</title>
        <authorList>
            <consortium name="US DOE Joint Genome Institute"/>
            <person name="Lucas S."/>
            <person name="Copeland A."/>
            <person name="Lapidus A."/>
            <person name="Cheng J.-F."/>
            <person name="Bruce D."/>
            <person name="Goodwin L."/>
            <person name="Pitluck S."/>
            <person name="Chertkov O."/>
            <person name="Detter J.C."/>
            <person name="Han C."/>
            <person name="Tapia R."/>
            <person name="Land M."/>
            <person name="Hauser L."/>
            <person name="Chang Y.-J."/>
            <person name="Jeffries C."/>
            <person name="Kyrpides N."/>
            <person name="Ivanova N."/>
            <person name="Mikhailova N."/>
            <person name="Hemme C.L."/>
            <person name="Woyke T."/>
        </authorList>
    </citation>
    <scope>NUCLEOTIDE SEQUENCE [LARGE SCALE GENOMIC DNA]</scope>
    <source>
        <strain evidence="11">ATCC 35296 / DSM 3052 / OCM 3 / 743B</strain>
    </source>
</reference>
<evidence type="ECO:0000256" key="8">
    <source>
        <dbReference type="ARBA" id="ARBA00051245"/>
    </source>
</evidence>
<dbReference type="PANTHER" id="PTHR32309">
    <property type="entry name" value="TYROSINE-PROTEIN KINASE"/>
    <property type="match status" value="1"/>
</dbReference>
<dbReference type="OrthoDB" id="9794577at2"/>
<dbReference type="InterPro" id="IPR005702">
    <property type="entry name" value="Wzc-like_C"/>
</dbReference>
<dbReference type="Proteomes" id="UP000002730">
    <property type="component" value="Chromosome"/>
</dbReference>
<keyword evidence="3 10" id="KW-0808">Transferase</keyword>